<feature type="domain" description="Nitroreductase" evidence="3">
    <location>
        <begin position="18"/>
        <end position="187"/>
    </location>
</feature>
<comment type="similarity">
    <text evidence="1">Belongs to the nitroreductase family.</text>
</comment>
<dbReference type="InterPro" id="IPR000415">
    <property type="entry name" value="Nitroreductase-like"/>
</dbReference>
<reference evidence="5" key="1">
    <citation type="submission" date="2016-10" db="EMBL/GenBank/DDBJ databases">
        <authorList>
            <person name="Varghese N."/>
        </authorList>
    </citation>
    <scope>NUCLEOTIDE SEQUENCE [LARGE SCALE GENOMIC DNA]</scope>
    <source>
        <strain evidence="5">HL 19</strain>
    </source>
</reference>
<dbReference type="SUPFAM" id="SSF55469">
    <property type="entry name" value="FMN-dependent nitroreductase-like"/>
    <property type="match status" value="1"/>
</dbReference>
<dbReference type="OrthoDB" id="9809288at2"/>
<organism evidence="4 5">
    <name type="scientific">Thiohalorhabdus denitrificans</name>
    <dbReference type="NCBI Taxonomy" id="381306"/>
    <lineage>
        <taxon>Bacteria</taxon>
        <taxon>Pseudomonadati</taxon>
        <taxon>Pseudomonadota</taxon>
        <taxon>Gammaproteobacteria</taxon>
        <taxon>Thiohalorhabdales</taxon>
        <taxon>Thiohalorhabdaceae</taxon>
        <taxon>Thiohalorhabdus</taxon>
    </lineage>
</organism>
<dbReference type="InterPro" id="IPR029479">
    <property type="entry name" value="Nitroreductase"/>
</dbReference>
<dbReference type="Gene3D" id="3.40.109.10">
    <property type="entry name" value="NADH Oxidase"/>
    <property type="match status" value="1"/>
</dbReference>
<keyword evidence="2" id="KW-0560">Oxidoreductase</keyword>
<accession>A0A0P9GMV7</accession>
<name>A0A0P9GMV7_9GAMM</name>
<gene>
    <name evidence="4" type="ORF">SAMN05661077_2386</name>
</gene>
<protein>
    <submittedName>
        <fullName evidence="4">Nitroreductase</fullName>
    </submittedName>
</protein>
<dbReference type="PANTHER" id="PTHR43673:SF12">
    <property type="entry name" value="PROTEIN DRGA"/>
    <property type="match status" value="1"/>
</dbReference>
<dbReference type="GO" id="GO:0016491">
    <property type="term" value="F:oxidoreductase activity"/>
    <property type="evidence" value="ECO:0007669"/>
    <property type="project" value="UniProtKB-KW"/>
</dbReference>
<dbReference type="RefSeq" id="WP_054964827.1">
    <property type="nucleotide sequence ID" value="NZ_FMUN01000007.1"/>
</dbReference>
<dbReference type="EMBL" id="FMUN01000007">
    <property type="protein sequence ID" value="SCY53398.1"/>
    <property type="molecule type" value="Genomic_DNA"/>
</dbReference>
<dbReference type="PANTHER" id="PTHR43673">
    <property type="entry name" value="NAD(P)H NITROREDUCTASE YDGI-RELATED"/>
    <property type="match status" value="1"/>
</dbReference>
<dbReference type="AlphaFoldDB" id="A0A0P9GMV7"/>
<dbReference type="STRING" id="381306.AN478_01410"/>
<dbReference type="Proteomes" id="UP000183104">
    <property type="component" value="Unassembled WGS sequence"/>
</dbReference>
<evidence type="ECO:0000256" key="1">
    <source>
        <dbReference type="ARBA" id="ARBA00007118"/>
    </source>
</evidence>
<dbReference type="PATRIC" id="fig|381306.5.peg.2637"/>
<dbReference type="CDD" id="cd02137">
    <property type="entry name" value="MhqN-like"/>
    <property type="match status" value="1"/>
</dbReference>
<proteinExistence type="inferred from homology"/>
<dbReference type="Pfam" id="PF00881">
    <property type="entry name" value="Nitroreductase"/>
    <property type="match status" value="1"/>
</dbReference>
<keyword evidence="5" id="KW-1185">Reference proteome</keyword>
<evidence type="ECO:0000313" key="4">
    <source>
        <dbReference type="EMBL" id="SCY53398.1"/>
    </source>
</evidence>
<sequence>MNDLAKETAVASVTNAMKARRAVKAFDPEFRIPEQEVQEILETAILSPTAFNIQNWRIVRVSDPELRGQIREVAWDQPQVTDASELLVLCADLKAWDREPERYWVDAPKEVQEMIVPNIRRYYDGRPDVARDEGMRSCGMIAQSLMLLATERGYDTCPMDGFDFKAVAELINLPEDHAISMMVAMGKRTKDPFPKPGQLPLEEVVVSDRF</sequence>
<evidence type="ECO:0000256" key="2">
    <source>
        <dbReference type="ARBA" id="ARBA00023002"/>
    </source>
</evidence>
<evidence type="ECO:0000313" key="5">
    <source>
        <dbReference type="Proteomes" id="UP000183104"/>
    </source>
</evidence>
<evidence type="ECO:0000259" key="3">
    <source>
        <dbReference type="Pfam" id="PF00881"/>
    </source>
</evidence>